<dbReference type="Pfam" id="PF02894">
    <property type="entry name" value="GFO_IDH_MocA_C"/>
    <property type="match status" value="1"/>
</dbReference>
<proteinExistence type="predicted"/>
<protein>
    <submittedName>
        <fullName evidence="3">Gfo/Idh/MocA family oxidoreductase</fullName>
    </submittedName>
</protein>
<accession>A0A545U3W4</accession>
<dbReference type="Pfam" id="PF01408">
    <property type="entry name" value="GFO_IDH_MocA"/>
    <property type="match status" value="1"/>
</dbReference>
<evidence type="ECO:0000313" key="3">
    <source>
        <dbReference type="EMBL" id="TQV84150.1"/>
    </source>
</evidence>
<dbReference type="InterPro" id="IPR036291">
    <property type="entry name" value="NAD(P)-bd_dom_sf"/>
</dbReference>
<dbReference type="InterPro" id="IPR051317">
    <property type="entry name" value="Gfo/Idh/MocA_oxidoreduct"/>
</dbReference>
<dbReference type="SUPFAM" id="SSF55347">
    <property type="entry name" value="Glyceraldehyde-3-phosphate dehydrogenase-like, C-terminal domain"/>
    <property type="match status" value="1"/>
</dbReference>
<name>A0A545U3W4_9GAMM</name>
<keyword evidence="4" id="KW-1185">Reference proteome</keyword>
<feature type="domain" description="Gfo/Idh/MocA-like oxidoreductase C-terminal" evidence="2">
    <location>
        <begin position="204"/>
        <end position="352"/>
    </location>
</feature>
<feature type="domain" description="Gfo/Idh/MocA-like oxidoreductase N-terminal" evidence="1">
    <location>
        <begin position="56"/>
        <end position="169"/>
    </location>
</feature>
<evidence type="ECO:0000259" key="1">
    <source>
        <dbReference type="Pfam" id="PF01408"/>
    </source>
</evidence>
<dbReference type="Gene3D" id="3.40.50.720">
    <property type="entry name" value="NAD(P)-binding Rossmann-like Domain"/>
    <property type="match status" value="1"/>
</dbReference>
<organism evidence="3 4">
    <name type="scientific">Exilibacterium tricleocarpae</name>
    <dbReference type="NCBI Taxonomy" id="2591008"/>
    <lineage>
        <taxon>Bacteria</taxon>
        <taxon>Pseudomonadati</taxon>
        <taxon>Pseudomonadota</taxon>
        <taxon>Gammaproteobacteria</taxon>
        <taxon>Cellvibrionales</taxon>
        <taxon>Cellvibrionaceae</taxon>
        <taxon>Exilibacterium</taxon>
    </lineage>
</organism>
<sequence>MRYWASGSGSISTPARRCNGSIWNNGALMTVEPVATTPLNAAVVGLGGIGLKYDLGGGGRITTHARAFHVHNAFHLAAAVDPDAGARSQFESTYGAPAYADLAHLFRKHRVDVVALAVPTEHHGAVLEMILEYPVRLVLCEKPLATSVAEGEHMLALAGQKQVTLMVNYMRRCEPGVHELRQRIESGALGRCHKGVVWYCNGLANNASHFIDLLMLLFGPVVDCGLLPGASSGGARADTCADFYLQWPALRICFFSVDAADYSCNEMEVFGTRGTFRYRNGGMNIDYRFGGESPWFKGYTALQKDALDCPTDLLNYQYHVADAIHKRLQHRDGRYDNAAAALETLRVVEQLRNEAEG</sequence>
<comment type="caution">
    <text evidence="3">The sequence shown here is derived from an EMBL/GenBank/DDBJ whole genome shotgun (WGS) entry which is preliminary data.</text>
</comment>
<dbReference type="InterPro" id="IPR000683">
    <property type="entry name" value="Gfo/Idh/MocA-like_OxRdtase_N"/>
</dbReference>
<dbReference type="GO" id="GO:0000166">
    <property type="term" value="F:nucleotide binding"/>
    <property type="evidence" value="ECO:0007669"/>
    <property type="project" value="InterPro"/>
</dbReference>
<dbReference type="InterPro" id="IPR004104">
    <property type="entry name" value="Gfo/Idh/MocA-like_OxRdtase_C"/>
</dbReference>
<dbReference type="Proteomes" id="UP000319732">
    <property type="component" value="Unassembled WGS sequence"/>
</dbReference>
<dbReference type="PANTHER" id="PTHR43708">
    <property type="entry name" value="CONSERVED EXPRESSED OXIDOREDUCTASE (EUROFUNG)"/>
    <property type="match status" value="1"/>
</dbReference>
<gene>
    <name evidence="3" type="ORF">FKG94_05670</name>
</gene>
<dbReference type="OrthoDB" id="9801953at2"/>
<dbReference type="AlphaFoldDB" id="A0A545U3W4"/>
<dbReference type="PANTHER" id="PTHR43708:SF8">
    <property type="entry name" value="OXIDOREDUCTASE"/>
    <property type="match status" value="1"/>
</dbReference>
<evidence type="ECO:0000259" key="2">
    <source>
        <dbReference type="Pfam" id="PF02894"/>
    </source>
</evidence>
<dbReference type="SUPFAM" id="SSF51735">
    <property type="entry name" value="NAD(P)-binding Rossmann-fold domains"/>
    <property type="match status" value="1"/>
</dbReference>
<reference evidence="3 4" key="1">
    <citation type="submission" date="2019-06" db="EMBL/GenBank/DDBJ databases">
        <title>Whole genome sequence for Cellvibrionaceae sp. R142.</title>
        <authorList>
            <person name="Wang G."/>
        </authorList>
    </citation>
    <scope>NUCLEOTIDE SEQUENCE [LARGE SCALE GENOMIC DNA]</scope>
    <source>
        <strain evidence="3 4">R142</strain>
    </source>
</reference>
<dbReference type="Gene3D" id="3.30.360.10">
    <property type="entry name" value="Dihydrodipicolinate Reductase, domain 2"/>
    <property type="match status" value="1"/>
</dbReference>
<evidence type="ECO:0000313" key="4">
    <source>
        <dbReference type="Proteomes" id="UP000319732"/>
    </source>
</evidence>
<dbReference type="EMBL" id="VHSG01000006">
    <property type="protein sequence ID" value="TQV84150.1"/>
    <property type="molecule type" value="Genomic_DNA"/>
</dbReference>